<evidence type="ECO:0000313" key="2">
    <source>
        <dbReference type="EMBL" id="PII36761.1"/>
    </source>
</evidence>
<accession>A0A2G7TA21</accession>
<reference evidence="2" key="1">
    <citation type="submission" date="2017-10" db="EMBL/GenBank/DDBJ databases">
        <title>Chryseobacterium sp. B5 is a hydrocarbonoclastic and plant growth promoting bacterium.</title>
        <authorList>
            <person name="Thijs S."/>
            <person name="Gkorezis P."/>
            <person name="Van Hamme J."/>
        </authorList>
    </citation>
    <scope>NUCLEOTIDE SEQUENCE</scope>
    <source>
        <strain evidence="2">B5</strain>
    </source>
</reference>
<proteinExistence type="predicted"/>
<comment type="caution">
    <text evidence="2">The sequence shown here is derived from an EMBL/GenBank/DDBJ whole genome shotgun (WGS) entry which is preliminary data.</text>
</comment>
<dbReference type="AlphaFoldDB" id="A0A2G7TA21"/>
<gene>
    <name evidence="2" type="ORF">CTI11_05445</name>
</gene>
<feature type="region of interest" description="Disordered" evidence="1">
    <location>
        <begin position="256"/>
        <end position="281"/>
    </location>
</feature>
<dbReference type="EMBL" id="PEKC01000012">
    <property type="protein sequence ID" value="PII36761.1"/>
    <property type="molecule type" value="Genomic_DNA"/>
</dbReference>
<organism evidence="2">
    <name type="scientific">Chryseobacterium sp. B5</name>
    <dbReference type="NCBI Taxonomy" id="2050562"/>
    <lineage>
        <taxon>Bacteria</taxon>
        <taxon>Pseudomonadati</taxon>
        <taxon>Bacteroidota</taxon>
        <taxon>Flavobacteriia</taxon>
        <taxon>Flavobacteriales</taxon>
        <taxon>Weeksellaceae</taxon>
        <taxon>Chryseobacterium group</taxon>
        <taxon>Chryseobacterium</taxon>
    </lineage>
</organism>
<sequence length="281" mass="29601">MPQVLLQRPADQGVGAVAVTACGSAGEGTSQPTECQKVVAYGNPAAQCTTLKGGEVISLNENTTVRVVRWLHSIDCGEVGAGTAGVETFGFLITTKTPDKVLSVYASDSGAGGQELFYPRIVNKGLPNQVVYGSPFDNLSAAVKDAGISNIDLWQGGPESNVVAQARVIIPAFKVKYFQPHHLGTRATKVDGNSVGFSLEYGLHFPYFESEVPRLTDYLKSANAVAYNPVNYFDAWSLSKDGFKSQDNADVKAVYGLPATGPGPGKQGPNPRAGQLECTGA</sequence>
<protein>
    <submittedName>
        <fullName evidence="2">Uncharacterized protein</fullName>
    </submittedName>
</protein>
<evidence type="ECO:0000256" key="1">
    <source>
        <dbReference type="SAM" id="MobiDB-lite"/>
    </source>
</evidence>
<name>A0A2G7TA21_9FLAO</name>